<evidence type="ECO:0000313" key="2">
    <source>
        <dbReference type="Proteomes" id="UP000321400"/>
    </source>
</evidence>
<dbReference type="AlphaFoldDB" id="A0A511WZJ8"/>
<name>A0A511WZJ8_9BACI</name>
<comment type="caution">
    <text evidence="1">The sequence shown here is derived from an EMBL/GenBank/DDBJ whole genome shotgun (WGS) entry which is preliminary data.</text>
</comment>
<evidence type="ECO:0000313" key="1">
    <source>
        <dbReference type="EMBL" id="GEN56117.1"/>
    </source>
</evidence>
<accession>A0A511WZJ8</accession>
<dbReference type="EMBL" id="BJYE01000005">
    <property type="protein sequence ID" value="GEN56117.1"/>
    <property type="molecule type" value="Genomic_DNA"/>
</dbReference>
<protein>
    <submittedName>
        <fullName evidence="1">Uncharacterized protein</fullName>
    </submittedName>
</protein>
<proteinExistence type="predicted"/>
<organism evidence="1 2">
    <name type="scientific">Halolactibacillus alkaliphilus</name>
    <dbReference type="NCBI Taxonomy" id="442899"/>
    <lineage>
        <taxon>Bacteria</taxon>
        <taxon>Bacillati</taxon>
        <taxon>Bacillota</taxon>
        <taxon>Bacilli</taxon>
        <taxon>Bacillales</taxon>
        <taxon>Bacillaceae</taxon>
        <taxon>Halolactibacillus</taxon>
    </lineage>
</organism>
<gene>
    <name evidence="1" type="ORF">HAL01_05810</name>
</gene>
<sequence length="58" mass="6649">MTLDETERQLNLLRNGHVEIQSLLNIPPYYCLSLYRNCLVFSIAKRLILVVEDAIDGA</sequence>
<reference evidence="1 2" key="1">
    <citation type="submission" date="2019-07" db="EMBL/GenBank/DDBJ databases">
        <title>Whole genome shotgun sequence of Halolactibacillus alkaliphilus NBRC 103919.</title>
        <authorList>
            <person name="Hosoyama A."/>
            <person name="Uohara A."/>
            <person name="Ohji S."/>
            <person name="Ichikawa N."/>
        </authorList>
    </citation>
    <scope>NUCLEOTIDE SEQUENCE [LARGE SCALE GENOMIC DNA]</scope>
    <source>
        <strain evidence="1 2">NBRC 103919</strain>
    </source>
</reference>
<dbReference type="Proteomes" id="UP000321400">
    <property type="component" value="Unassembled WGS sequence"/>
</dbReference>
<keyword evidence="2" id="KW-1185">Reference proteome</keyword>